<protein>
    <recommendedName>
        <fullName evidence="4">Phospholipase B-like</fullName>
    </recommendedName>
</protein>
<evidence type="ECO:0000256" key="1">
    <source>
        <dbReference type="SAM" id="MobiDB-lite"/>
    </source>
</evidence>
<dbReference type="PANTHER" id="PTHR34009:SF2">
    <property type="entry name" value="PROTEIN STAR"/>
    <property type="match status" value="1"/>
</dbReference>
<evidence type="ECO:0008006" key="4">
    <source>
        <dbReference type="Google" id="ProtNLM"/>
    </source>
</evidence>
<dbReference type="InterPro" id="IPR053202">
    <property type="entry name" value="EGF_Rcpt_Signaling_Reg"/>
</dbReference>
<organism evidence="2 3">
    <name type="scientific">Prorocentrum cordatum</name>
    <dbReference type="NCBI Taxonomy" id="2364126"/>
    <lineage>
        <taxon>Eukaryota</taxon>
        <taxon>Sar</taxon>
        <taxon>Alveolata</taxon>
        <taxon>Dinophyceae</taxon>
        <taxon>Prorocentrales</taxon>
        <taxon>Prorocentraceae</taxon>
        <taxon>Prorocentrum</taxon>
    </lineage>
</organism>
<accession>A0ABN9XQQ3</accession>
<proteinExistence type="predicted"/>
<dbReference type="EMBL" id="CAUYUJ010021037">
    <property type="protein sequence ID" value="CAK0902183.1"/>
    <property type="molecule type" value="Genomic_DNA"/>
</dbReference>
<evidence type="ECO:0000313" key="3">
    <source>
        <dbReference type="Proteomes" id="UP001189429"/>
    </source>
</evidence>
<dbReference type="PANTHER" id="PTHR34009">
    <property type="entry name" value="PROTEIN STAR"/>
    <property type="match status" value="1"/>
</dbReference>
<evidence type="ECO:0000313" key="2">
    <source>
        <dbReference type="EMBL" id="CAK0902183.1"/>
    </source>
</evidence>
<name>A0ABN9XQQ3_9DINO</name>
<feature type="region of interest" description="Disordered" evidence="1">
    <location>
        <begin position="71"/>
        <end position="98"/>
    </location>
</feature>
<sequence>MTRGGLGSQRPPMAGAVKLRRLACALLATPPAWGLLLGGLGHDAASAAGAAESGLDLDDLLQIAPPSLWDRPVLVPPADQRSGSRRGRAPRPAASSLLESSTALERGAGAGAGVGAGGASQGLGPQYQPAEAFQPAAGFQAMAAAAVETSHELPWGVGSPRTGDNVAVNEYSAMPSVDVPKWVEYSLEQGDTLTSFSSAKQDVKLLTQVLMNVTNGFYLDTNAMDGETSSNTLLLELLGWRGLCVEPRTYWYMELWSKFRKAWLFLGALSPHENATKLGFNYDGEVDELSGHQVHAYPLKTFLQEMGGRKTIDFWNLRSGGYEAEILNETLFHSGSFIEFGVILVTFDGRRSARGSQDYVQARSRDEAEGLIFDLLHNASFKYIGGLDPYWINTVEPRYGFKDAVFVNPTYFVARNIALPTSVKGPPPPTLPGFSPSHPWAGFSSWEEGFTHSEEVSLIGKYIKASKQDASLIEPVPKANRVSSTLTIS</sequence>
<reference evidence="2" key="1">
    <citation type="submission" date="2023-10" db="EMBL/GenBank/DDBJ databases">
        <authorList>
            <person name="Chen Y."/>
            <person name="Shah S."/>
            <person name="Dougan E. K."/>
            <person name="Thang M."/>
            <person name="Chan C."/>
        </authorList>
    </citation>
    <scope>NUCLEOTIDE SEQUENCE [LARGE SCALE GENOMIC DNA]</scope>
</reference>
<dbReference type="Proteomes" id="UP001189429">
    <property type="component" value="Unassembled WGS sequence"/>
</dbReference>
<keyword evidence="3" id="KW-1185">Reference proteome</keyword>
<gene>
    <name evidence="2" type="ORF">PCOR1329_LOCUS78875</name>
</gene>
<comment type="caution">
    <text evidence="2">The sequence shown here is derived from an EMBL/GenBank/DDBJ whole genome shotgun (WGS) entry which is preliminary data.</text>
</comment>